<evidence type="ECO:0000313" key="6">
    <source>
        <dbReference type="Proteomes" id="UP000176317"/>
    </source>
</evidence>
<dbReference type="GO" id="GO:0016887">
    <property type="term" value="F:ATP hydrolysis activity"/>
    <property type="evidence" value="ECO:0007669"/>
    <property type="project" value="InterPro"/>
</dbReference>
<dbReference type="GO" id="GO:0005524">
    <property type="term" value="F:ATP binding"/>
    <property type="evidence" value="ECO:0007669"/>
    <property type="project" value="UniProtKB-KW"/>
</dbReference>
<dbReference type="Gene3D" id="3.40.50.300">
    <property type="entry name" value="P-loop containing nucleotide triphosphate hydrolases"/>
    <property type="match status" value="1"/>
</dbReference>
<dbReference type="Pfam" id="PF00005">
    <property type="entry name" value="ABC_tran"/>
    <property type="match status" value="1"/>
</dbReference>
<proteinExistence type="inferred from homology"/>
<dbReference type="InterPro" id="IPR003593">
    <property type="entry name" value="AAA+_ATPase"/>
</dbReference>
<organism evidence="5 6">
    <name type="scientific">Candidatus Curtissbacteria bacterium RBG_13_35_7</name>
    <dbReference type="NCBI Taxonomy" id="1797705"/>
    <lineage>
        <taxon>Bacteria</taxon>
        <taxon>Candidatus Curtissiibacteriota</taxon>
    </lineage>
</organism>
<reference evidence="5 6" key="1">
    <citation type="journal article" date="2016" name="Nat. Commun.">
        <title>Thousands of microbial genomes shed light on interconnected biogeochemical processes in an aquifer system.</title>
        <authorList>
            <person name="Anantharaman K."/>
            <person name="Brown C.T."/>
            <person name="Hug L.A."/>
            <person name="Sharon I."/>
            <person name="Castelle C.J."/>
            <person name="Probst A.J."/>
            <person name="Thomas B.C."/>
            <person name="Singh A."/>
            <person name="Wilkins M.J."/>
            <person name="Karaoz U."/>
            <person name="Brodie E.L."/>
            <person name="Williams K.H."/>
            <person name="Hubbard S.S."/>
            <person name="Banfield J.F."/>
        </authorList>
    </citation>
    <scope>NUCLEOTIDE SEQUENCE [LARGE SCALE GENOMIC DNA]</scope>
</reference>
<comment type="caution">
    <text evidence="5">The sequence shown here is derived from an EMBL/GenBank/DDBJ whole genome shotgun (WGS) entry which is preliminary data.</text>
</comment>
<dbReference type="InterPro" id="IPR027417">
    <property type="entry name" value="P-loop_NTPase"/>
</dbReference>
<dbReference type="NCBIfam" id="TIGR01978">
    <property type="entry name" value="sufC"/>
    <property type="match status" value="1"/>
</dbReference>
<accession>A0A1F5G4D6</accession>
<dbReference type="InterPro" id="IPR010230">
    <property type="entry name" value="FeS-cluster_ATPase_SufC"/>
</dbReference>
<dbReference type="PANTHER" id="PTHR43204:SF1">
    <property type="entry name" value="ABC TRANSPORTER I FAMILY MEMBER 6, CHLOROPLASTIC"/>
    <property type="match status" value="1"/>
</dbReference>
<dbReference type="Proteomes" id="UP000176317">
    <property type="component" value="Unassembled WGS sequence"/>
</dbReference>
<dbReference type="PROSITE" id="PS50893">
    <property type="entry name" value="ABC_TRANSPORTER_2"/>
    <property type="match status" value="1"/>
</dbReference>
<evidence type="ECO:0000313" key="5">
    <source>
        <dbReference type="EMBL" id="OGD86718.1"/>
    </source>
</evidence>
<gene>
    <name evidence="5" type="ORF">A2164_03525</name>
</gene>
<dbReference type="SUPFAM" id="SSF52540">
    <property type="entry name" value="P-loop containing nucleoside triphosphate hydrolases"/>
    <property type="match status" value="1"/>
</dbReference>
<evidence type="ECO:0000256" key="1">
    <source>
        <dbReference type="ARBA" id="ARBA00006216"/>
    </source>
</evidence>
<evidence type="ECO:0000259" key="4">
    <source>
        <dbReference type="PROSITE" id="PS50893"/>
    </source>
</evidence>
<dbReference type="PANTHER" id="PTHR43204">
    <property type="entry name" value="ABC TRANSPORTER I FAMILY MEMBER 6, CHLOROPLASTIC"/>
    <property type="match status" value="1"/>
</dbReference>
<keyword evidence="3" id="KW-0067">ATP-binding</keyword>
<sequence length="255" mass="27955">MFRLNKLSVSGNGKQILKGVDLKINTGEIHILMGPNGSGKTTLAQVVMGNPLFKVSGGMLEVLGKDIKRLGADKRAKLGIFLGFQQPVEVPGVSMFNVLHKAELAKSKKQKAKSKNSGNSIKNFREQLLESASSLKLADDFIGRSLNVDFSGGEKKRSEILQMLALKPKLAILDEIDSGLDIDGLKTVASVINQFKKDNPRSSILLITHYERILKYLKPDHVHVIVNGKIVKSGQIALAKQIEDGGYKRWLVSEI</sequence>
<dbReference type="AlphaFoldDB" id="A0A1F5G4D6"/>
<name>A0A1F5G4D6_9BACT</name>
<dbReference type="SMART" id="SM00382">
    <property type="entry name" value="AAA"/>
    <property type="match status" value="1"/>
</dbReference>
<dbReference type="EMBL" id="MFAT01000019">
    <property type="protein sequence ID" value="OGD86718.1"/>
    <property type="molecule type" value="Genomic_DNA"/>
</dbReference>
<dbReference type="InterPro" id="IPR003439">
    <property type="entry name" value="ABC_transporter-like_ATP-bd"/>
</dbReference>
<evidence type="ECO:0000256" key="3">
    <source>
        <dbReference type="ARBA" id="ARBA00022840"/>
    </source>
</evidence>
<evidence type="ECO:0000256" key="2">
    <source>
        <dbReference type="ARBA" id="ARBA00022741"/>
    </source>
</evidence>
<feature type="domain" description="ABC transporter" evidence="4">
    <location>
        <begin position="2"/>
        <end position="252"/>
    </location>
</feature>
<comment type="similarity">
    <text evidence="1">Belongs to the ABC transporter superfamily. Ycf16 family.</text>
</comment>
<keyword evidence="2" id="KW-0547">Nucleotide-binding</keyword>
<dbReference type="CDD" id="cd03217">
    <property type="entry name" value="ABC_FeS_Assembly"/>
    <property type="match status" value="1"/>
</dbReference>
<protein>
    <submittedName>
        <fullName evidence="5">Fe-S cluster assembly ATPase SufC</fullName>
    </submittedName>
</protein>